<sequence>MTDINTNLIVYSDLINVCTDVCCLDETKMLFYHIPYITDFDNVNLYEDKRFIQTRVVEFQPSITGQFTNAFKLFNHKQKPRFVYITDCDQMYIIHSCDCENIDYEIHKNYIPSTYAYVKIPMASGLNYKDVKPFDRRWLTDNKVILCTADHTVDIYR</sequence>
<dbReference type="EMBL" id="CAJOBA010000879">
    <property type="protein sequence ID" value="CAF3562526.1"/>
    <property type="molecule type" value="Genomic_DNA"/>
</dbReference>
<dbReference type="EMBL" id="CAJNOQ010002876">
    <property type="protein sequence ID" value="CAF0983626.1"/>
    <property type="molecule type" value="Genomic_DNA"/>
</dbReference>
<protein>
    <submittedName>
        <fullName evidence="2">Uncharacterized protein</fullName>
    </submittedName>
</protein>
<evidence type="ECO:0000313" key="3">
    <source>
        <dbReference type="EMBL" id="CAF3562526.1"/>
    </source>
</evidence>
<dbReference type="AlphaFoldDB" id="A0A814FIY8"/>
<keyword evidence="5" id="KW-1185">Reference proteome</keyword>
<organism evidence="2 5">
    <name type="scientific">Didymodactylos carnosus</name>
    <dbReference type="NCBI Taxonomy" id="1234261"/>
    <lineage>
        <taxon>Eukaryota</taxon>
        <taxon>Metazoa</taxon>
        <taxon>Spiralia</taxon>
        <taxon>Gnathifera</taxon>
        <taxon>Rotifera</taxon>
        <taxon>Eurotatoria</taxon>
        <taxon>Bdelloidea</taxon>
        <taxon>Philodinida</taxon>
        <taxon>Philodinidae</taxon>
        <taxon>Didymodactylos</taxon>
    </lineage>
</organism>
<dbReference type="Proteomes" id="UP000677228">
    <property type="component" value="Unassembled WGS sequence"/>
</dbReference>
<gene>
    <name evidence="2" type="ORF">GPM918_LOCUS12882</name>
    <name evidence="1" type="ORF">OVA965_LOCUS3602</name>
    <name evidence="4" type="ORF">SRO942_LOCUS12882</name>
    <name evidence="3" type="ORF">TMI583_LOCUS3601</name>
</gene>
<evidence type="ECO:0000313" key="4">
    <source>
        <dbReference type="EMBL" id="CAF3755995.1"/>
    </source>
</evidence>
<name>A0A814FIY8_9BILA</name>
<reference evidence="2" key="1">
    <citation type="submission" date="2021-02" db="EMBL/GenBank/DDBJ databases">
        <authorList>
            <person name="Nowell W R."/>
        </authorList>
    </citation>
    <scope>NUCLEOTIDE SEQUENCE</scope>
</reference>
<proteinExistence type="predicted"/>
<evidence type="ECO:0000313" key="2">
    <source>
        <dbReference type="EMBL" id="CAF0983626.1"/>
    </source>
</evidence>
<comment type="caution">
    <text evidence="2">The sequence shown here is derived from an EMBL/GenBank/DDBJ whole genome shotgun (WGS) entry which is preliminary data.</text>
</comment>
<dbReference type="EMBL" id="CAJOBC010002876">
    <property type="protein sequence ID" value="CAF3755995.1"/>
    <property type="molecule type" value="Genomic_DNA"/>
</dbReference>
<dbReference type="Proteomes" id="UP000682733">
    <property type="component" value="Unassembled WGS sequence"/>
</dbReference>
<evidence type="ECO:0000313" key="1">
    <source>
        <dbReference type="EMBL" id="CAF0780913.1"/>
    </source>
</evidence>
<evidence type="ECO:0000313" key="5">
    <source>
        <dbReference type="Proteomes" id="UP000663829"/>
    </source>
</evidence>
<accession>A0A814FIY8</accession>
<dbReference type="EMBL" id="CAJNOK010000879">
    <property type="protein sequence ID" value="CAF0780913.1"/>
    <property type="molecule type" value="Genomic_DNA"/>
</dbReference>
<dbReference type="Proteomes" id="UP000663829">
    <property type="component" value="Unassembled WGS sequence"/>
</dbReference>
<dbReference type="Proteomes" id="UP000681722">
    <property type="component" value="Unassembled WGS sequence"/>
</dbReference>